<evidence type="ECO:0000313" key="3">
    <source>
        <dbReference type="EMBL" id="WBG91930.1"/>
    </source>
</evidence>
<sequence length="404" mass="45160">MNNPEQLETGGDPRALADYAALRDELAKLSHPARPDVNWRRAEQLSLSLFRQNGVELQTAVWYTLARSHLAGLYGLNEGLAILEALLSHRWDAMWPPSEPVRAKIFTSFFPRLQALLRTLTLQQSDLPQICQAERHLNALYHLLQRRTLNIASQAGELAAFLHQAARRLENEKADASSHLNVEQALPSSPVAPPARSLVYVVRDKSAAPDGRSWKSFAAGMLTMLTLGVAGVWGWQQLNPPDNGPLPVKADQASLKQLAQLSPLWRQQYGFILSAKAAPDLSERLKAQWQQHIAGNALPSEALTGWHQGMEGLREMTRQLNALDLRKGKYLTGSELKTMVFAITQNFARAVPVEEQLYQLSQAEAGKLLPETLRVETDRHFDQLLNRYMLIRMVSPAGIEPEIN</sequence>
<keyword evidence="4" id="KW-1185">Reference proteome</keyword>
<dbReference type="InterPro" id="IPR010657">
    <property type="entry name" value="ImpA_N"/>
</dbReference>
<dbReference type="AlphaFoldDB" id="A0AAJ5QL64"/>
<dbReference type="KEGG" id="kpie:N5580_05135"/>
<dbReference type="PANTHER" id="PTHR37024">
    <property type="entry name" value="TYPE VI SECRETION SYSTEM DUF2094 AND IMPA-RELATED DOMAIN PROTEIN"/>
    <property type="match status" value="1"/>
</dbReference>
<feature type="domain" description="ImpA N-terminal" evidence="1">
    <location>
        <begin position="8"/>
        <end position="102"/>
    </location>
</feature>
<dbReference type="Pfam" id="PF12486">
    <property type="entry name" value="VasL"/>
    <property type="match status" value="1"/>
</dbReference>
<evidence type="ECO:0000313" key="4">
    <source>
        <dbReference type="Proteomes" id="UP001211544"/>
    </source>
</evidence>
<dbReference type="RefSeq" id="WP_269950011.1">
    <property type="nucleotide sequence ID" value="NZ_CP104758.1"/>
</dbReference>
<evidence type="ECO:0000259" key="1">
    <source>
        <dbReference type="Pfam" id="PF06812"/>
    </source>
</evidence>
<evidence type="ECO:0000259" key="2">
    <source>
        <dbReference type="Pfam" id="PF12486"/>
    </source>
</evidence>
<reference evidence="3 4" key="1">
    <citation type="journal article" date="2022" name="J Glob Antimicrob Resist">
        <title>First complete genome of a multidrug resistant strain of the novel human pathogen Kalamiella piersonii (GABEKP28) identified in human saliva.</title>
        <authorList>
            <person name="McDonagh F."/>
            <person name="Singh N.K."/>
            <person name="Venkateswaran K."/>
            <person name="Lonappan A.M."/>
            <person name="Hallahan B."/>
            <person name="Tuohy A."/>
            <person name="Burke L."/>
            <person name="Kovarova A."/>
            <person name="Miliotis G."/>
        </authorList>
    </citation>
    <scope>NUCLEOTIDE SEQUENCE [LARGE SCALE GENOMIC DNA]</scope>
    <source>
        <strain evidence="3 4">GABEKP28</strain>
    </source>
</reference>
<gene>
    <name evidence="3" type="ORF">N5580_05135</name>
</gene>
<dbReference type="InterPro" id="IPR021069">
    <property type="entry name" value="ImpA_C"/>
</dbReference>
<proteinExistence type="predicted"/>
<dbReference type="Proteomes" id="UP001211544">
    <property type="component" value="Chromosome"/>
</dbReference>
<feature type="domain" description="ImpA C-terminal" evidence="2">
    <location>
        <begin position="252"/>
        <end position="390"/>
    </location>
</feature>
<accession>A0AAJ5QL64</accession>
<protein>
    <submittedName>
        <fullName evidence="3">Type VI secretion system ImpA family N-terminal domain-containing protein</fullName>
    </submittedName>
</protein>
<dbReference type="EMBL" id="CP104758">
    <property type="protein sequence ID" value="WBG91930.1"/>
    <property type="molecule type" value="Genomic_DNA"/>
</dbReference>
<dbReference type="Pfam" id="PF06812">
    <property type="entry name" value="ImpA_N"/>
    <property type="match status" value="1"/>
</dbReference>
<name>A0AAJ5QL64_9GAMM</name>
<dbReference type="PANTHER" id="PTHR37024:SF5">
    <property type="entry name" value="IMPA N-TERMINAL DOMAIN-CONTAINING PROTEIN"/>
    <property type="match status" value="1"/>
</dbReference>
<organism evidence="3 4">
    <name type="scientific">Pantoea piersonii</name>
    <dbReference type="NCBI Taxonomy" id="2364647"/>
    <lineage>
        <taxon>Bacteria</taxon>
        <taxon>Pseudomonadati</taxon>
        <taxon>Pseudomonadota</taxon>
        <taxon>Gammaproteobacteria</taxon>
        <taxon>Enterobacterales</taxon>
        <taxon>Erwiniaceae</taxon>
        <taxon>Pantoea</taxon>
    </lineage>
</organism>